<keyword evidence="1" id="KW-1133">Transmembrane helix</keyword>
<evidence type="ECO:0000313" key="3">
    <source>
        <dbReference type="Proteomes" id="UP001344888"/>
    </source>
</evidence>
<dbReference type="Pfam" id="PF13314">
    <property type="entry name" value="DUF4083"/>
    <property type="match status" value="1"/>
</dbReference>
<dbReference type="AlphaFoldDB" id="A0AAW9NRM3"/>
<dbReference type="Proteomes" id="UP001344888">
    <property type="component" value="Unassembled WGS sequence"/>
</dbReference>
<evidence type="ECO:0000256" key="1">
    <source>
        <dbReference type="SAM" id="Phobius"/>
    </source>
</evidence>
<name>A0AAW9NRM3_9BACL</name>
<proteinExistence type="predicted"/>
<dbReference type="InterPro" id="IPR025143">
    <property type="entry name" value="DUF4083"/>
</dbReference>
<dbReference type="RefSeq" id="WP_326123077.1">
    <property type="nucleotide sequence ID" value="NZ_JARSFG010000012.1"/>
</dbReference>
<keyword evidence="1" id="KW-0472">Membrane</keyword>
<evidence type="ECO:0000313" key="2">
    <source>
        <dbReference type="EMBL" id="MEC1178588.1"/>
    </source>
</evidence>
<accession>A0AAW9NRM3</accession>
<keyword evidence="1" id="KW-0812">Transmembrane</keyword>
<gene>
    <name evidence="2" type="ORF">P9B03_08850</name>
</gene>
<organism evidence="2 3">
    <name type="scientific">Metasolibacillus meyeri</name>
    <dbReference type="NCBI Taxonomy" id="1071052"/>
    <lineage>
        <taxon>Bacteria</taxon>
        <taxon>Bacillati</taxon>
        <taxon>Bacillota</taxon>
        <taxon>Bacilli</taxon>
        <taxon>Bacillales</taxon>
        <taxon>Caryophanaceae</taxon>
        <taxon>Metasolibacillus</taxon>
    </lineage>
</organism>
<dbReference type="EMBL" id="JARSFG010000012">
    <property type="protein sequence ID" value="MEC1178588.1"/>
    <property type="molecule type" value="Genomic_DNA"/>
</dbReference>
<reference evidence="2 3" key="1">
    <citation type="submission" date="2023-03" db="EMBL/GenBank/DDBJ databases">
        <title>Bacillus Genome Sequencing.</title>
        <authorList>
            <person name="Dunlap C."/>
        </authorList>
    </citation>
    <scope>NUCLEOTIDE SEQUENCE [LARGE SCALE GENOMIC DNA]</scope>
    <source>
        <strain evidence="2 3">B-59205</strain>
    </source>
</reference>
<feature type="transmembrane region" description="Helical" evidence="1">
    <location>
        <begin position="12"/>
        <end position="31"/>
    </location>
</feature>
<keyword evidence="3" id="KW-1185">Reference proteome</keyword>
<comment type="caution">
    <text evidence="2">The sequence shown here is derived from an EMBL/GenBank/DDBJ whole genome shotgun (WGS) entry which is preliminary data.</text>
</comment>
<sequence length="59" mass="6657">MNSTFHAGDIIATMLFLLFAFLIIGAIIIFFKRVSDGAKQQKEISTKLDTLIELLKNKQ</sequence>
<protein>
    <submittedName>
        <fullName evidence="2">DUF4083 family protein</fullName>
    </submittedName>
</protein>